<protein>
    <submittedName>
        <fullName evidence="5">3-hydroxyacyl-CoA dehydrogenase type-2</fullName>
    </submittedName>
</protein>
<keyword evidence="3" id="KW-0560">Oxidoreductase</keyword>
<dbReference type="PANTHER" id="PTHR43180">
    <property type="entry name" value="3-OXOACYL-(ACYL-CARRIER-PROTEIN) REDUCTASE (AFU_ORTHOLOGUE AFUA_6G11210)"/>
    <property type="match status" value="1"/>
</dbReference>
<evidence type="ECO:0000313" key="5">
    <source>
        <dbReference type="EMBL" id="KAH7139898.1"/>
    </source>
</evidence>
<name>A0A9P9ELY0_9HYPO</name>
<proteinExistence type="inferred from homology"/>
<dbReference type="InterPro" id="IPR002347">
    <property type="entry name" value="SDR_fam"/>
</dbReference>
<gene>
    <name evidence="5" type="ORF">B0J13DRAFT_478245</name>
</gene>
<dbReference type="PRINTS" id="PR00080">
    <property type="entry name" value="SDRFAMILY"/>
</dbReference>
<accession>A0A9P9ELY0</accession>
<sequence length="307" mass="32684">MHQLDPDPRQLENIQGQTVIITGSARGIGAATAAVFNQHGANVVIADLPHLGDSAEALIKSLEHPGKATFVSTNIIEWKQMVHLFEETIAKFGKVDIVVANAGIMESNTVLDVELDQDGKPLESIEAIKVMDVNLKGTFNTLRLGLHYLSKNTPSRGGSRGSITLVASTSGYFGTTGNAAYVASKHGVVGLLRSSQQKATSLGIRVNSVAPCFTPTFITAGFGNSVAEAGIESNTPENVGLAVAYASVDEERRGTCCLVAGRYLREVENTRKGLMSDWLGQDLTDMLTQFGQFLTSTGGYRLPPSSE</sequence>
<dbReference type="PRINTS" id="PR00081">
    <property type="entry name" value="GDHRDH"/>
</dbReference>
<evidence type="ECO:0000256" key="1">
    <source>
        <dbReference type="ARBA" id="ARBA00006484"/>
    </source>
</evidence>
<dbReference type="Pfam" id="PF00106">
    <property type="entry name" value="adh_short"/>
    <property type="match status" value="1"/>
</dbReference>
<comment type="caution">
    <text evidence="5">The sequence shown here is derived from an EMBL/GenBank/DDBJ whole genome shotgun (WGS) entry which is preliminary data.</text>
</comment>
<dbReference type="EMBL" id="JAGMUU010000014">
    <property type="protein sequence ID" value="KAH7139898.1"/>
    <property type="molecule type" value="Genomic_DNA"/>
</dbReference>
<dbReference type="PANTHER" id="PTHR43180:SF33">
    <property type="entry name" value="15-HYDROXYPROSTAGLANDIN DEHYDROGENASE [NAD(+)]-LIKE"/>
    <property type="match status" value="1"/>
</dbReference>
<keyword evidence="2" id="KW-0521">NADP</keyword>
<evidence type="ECO:0000256" key="2">
    <source>
        <dbReference type="ARBA" id="ARBA00022857"/>
    </source>
</evidence>
<dbReference type="AlphaFoldDB" id="A0A9P9ELY0"/>
<evidence type="ECO:0000256" key="4">
    <source>
        <dbReference type="RuleBase" id="RU000363"/>
    </source>
</evidence>
<dbReference type="Gene3D" id="3.40.50.720">
    <property type="entry name" value="NAD(P)-binding Rossmann-like Domain"/>
    <property type="match status" value="1"/>
</dbReference>
<organism evidence="5 6">
    <name type="scientific">Dactylonectria estremocensis</name>
    <dbReference type="NCBI Taxonomy" id="1079267"/>
    <lineage>
        <taxon>Eukaryota</taxon>
        <taxon>Fungi</taxon>
        <taxon>Dikarya</taxon>
        <taxon>Ascomycota</taxon>
        <taxon>Pezizomycotina</taxon>
        <taxon>Sordariomycetes</taxon>
        <taxon>Hypocreomycetidae</taxon>
        <taxon>Hypocreales</taxon>
        <taxon>Nectriaceae</taxon>
        <taxon>Dactylonectria</taxon>
    </lineage>
</organism>
<dbReference type="GO" id="GO:0016491">
    <property type="term" value="F:oxidoreductase activity"/>
    <property type="evidence" value="ECO:0007669"/>
    <property type="project" value="UniProtKB-KW"/>
</dbReference>
<keyword evidence="6" id="KW-1185">Reference proteome</keyword>
<dbReference type="Proteomes" id="UP000717696">
    <property type="component" value="Unassembled WGS sequence"/>
</dbReference>
<reference evidence="5" key="1">
    <citation type="journal article" date="2021" name="Nat. Commun.">
        <title>Genetic determinants of endophytism in the Arabidopsis root mycobiome.</title>
        <authorList>
            <person name="Mesny F."/>
            <person name="Miyauchi S."/>
            <person name="Thiergart T."/>
            <person name="Pickel B."/>
            <person name="Atanasova L."/>
            <person name="Karlsson M."/>
            <person name="Huettel B."/>
            <person name="Barry K.W."/>
            <person name="Haridas S."/>
            <person name="Chen C."/>
            <person name="Bauer D."/>
            <person name="Andreopoulos W."/>
            <person name="Pangilinan J."/>
            <person name="LaButti K."/>
            <person name="Riley R."/>
            <person name="Lipzen A."/>
            <person name="Clum A."/>
            <person name="Drula E."/>
            <person name="Henrissat B."/>
            <person name="Kohler A."/>
            <person name="Grigoriev I.V."/>
            <person name="Martin F.M."/>
            <person name="Hacquard S."/>
        </authorList>
    </citation>
    <scope>NUCLEOTIDE SEQUENCE</scope>
    <source>
        <strain evidence="5">MPI-CAGE-AT-0021</strain>
    </source>
</reference>
<evidence type="ECO:0000256" key="3">
    <source>
        <dbReference type="ARBA" id="ARBA00023002"/>
    </source>
</evidence>
<dbReference type="SUPFAM" id="SSF51735">
    <property type="entry name" value="NAD(P)-binding Rossmann-fold domains"/>
    <property type="match status" value="1"/>
</dbReference>
<comment type="similarity">
    <text evidence="1 4">Belongs to the short-chain dehydrogenases/reductases (SDR) family.</text>
</comment>
<dbReference type="InterPro" id="IPR036291">
    <property type="entry name" value="NAD(P)-bd_dom_sf"/>
</dbReference>
<dbReference type="OrthoDB" id="37659at2759"/>
<evidence type="ECO:0000313" key="6">
    <source>
        <dbReference type="Proteomes" id="UP000717696"/>
    </source>
</evidence>